<feature type="compositionally biased region" description="Polar residues" evidence="1">
    <location>
        <begin position="7"/>
        <end position="22"/>
    </location>
</feature>
<evidence type="ECO:0000256" key="1">
    <source>
        <dbReference type="SAM" id="MobiDB-lite"/>
    </source>
</evidence>
<comment type="caution">
    <text evidence="2">The sequence shown here is derived from an EMBL/GenBank/DDBJ whole genome shotgun (WGS) entry which is preliminary data.</text>
</comment>
<evidence type="ECO:0000313" key="3">
    <source>
        <dbReference type="Proteomes" id="UP001189122"/>
    </source>
</evidence>
<dbReference type="Proteomes" id="UP001189122">
    <property type="component" value="Unassembled WGS sequence"/>
</dbReference>
<dbReference type="EMBL" id="CACRZD030000132">
    <property type="protein sequence ID" value="CAA6674660.1"/>
    <property type="molecule type" value="Genomic_DNA"/>
</dbReference>
<name>A0ABN7E9V9_SPIIN</name>
<feature type="region of interest" description="Disordered" evidence="1">
    <location>
        <begin position="1"/>
        <end position="22"/>
    </location>
</feature>
<reference evidence="3" key="1">
    <citation type="journal article" date="2020" name="Sci. Rep.">
        <title>Chromosome-scale genome assembly for the duckweed Spirodela intermedia, integrating cytogenetic maps, PacBio and Oxford Nanopore libraries.</title>
        <authorList>
            <person name="Hoang P.T.N."/>
            <person name="Fiebig A."/>
            <person name="Novak P."/>
            <person name="Macas J."/>
            <person name="Cao H.X."/>
            <person name="Stepanenko A."/>
            <person name="Chen G."/>
            <person name="Borisjuk N."/>
            <person name="Scholz U."/>
            <person name="Schubert I."/>
        </authorList>
    </citation>
    <scope>NUCLEOTIDE SEQUENCE [LARGE SCALE GENOMIC DNA]</scope>
</reference>
<proteinExistence type="predicted"/>
<sequence>MVVQRHNAASRSASPLSRGQQVSAALGPMPMWISPPSRSTQAPSLRVLMGHPLETGAGGGWGFTAGGGGHGTVVGGGGGGGQGIFLGGGGGGGGESLGWGQ</sequence>
<gene>
    <name evidence="2" type="ORF">SI7747_UN021018</name>
</gene>
<protein>
    <submittedName>
        <fullName evidence="2">Uncharacterized protein</fullName>
    </submittedName>
</protein>
<accession>A0ABN7E9V9</accession>
<keyword evidence="3" id="KW-1185">Reference proteome</keyword>
<evidence type="ECO:0000313" key="2">
    <source>
        <dbReference type="EMBL" id="CAA6674660.1"/>
    </source>
</evidence>
<organism evidence="2 3">
    <name type="scientific">Spirodela intermedia</name>
    <name type="common">Intermediate duckweed</name>
    <dbReference type="NCBI Taxonomy" id="51605"/>
    <lineage>
        <taxon>Eukaryota</taxon>
        <taxon>Viridiplantae</taxon>
        <taxon>Streptophyta</taxon>
        <taxon>Embryophyta</taxon>
        <taxon>Tracheophyta</taxon>
        <taxon>Spermatophyta</taxon>
        <taxon>Magnoliopsida</taxon>
        <taxon>Liliopsida</taxon>
        <taxon>Araceae</taxon>
        <taxon>Lemnoideae</taxon>
        <taxon>Spirodela</taxon>
    </lineage>
</organism>